<evidence type="ECO:0000256" key="1">
    <source>
        <dbReference type="ARBA" id="ARBA00022553"/>
    </source>
</evidence>
<dbReference type="InterPro" id="IPR039420">
    <property type="entry name" value="WalR-like"/>
</dbReference>
<dbReference type="CDD" id="cd17574">
    <property type="entry name" value="REC_OmpR"/>
    <property type="match status" value="1"/>
</dbReference>
<accession>A0A3S3YW39</accession>
<dbReference type="GO" id="GO:0032993">
    <property type="term" value="C:protein-DNA complex"/>
    <property type="evidence" value="ECO:0007669"/>
    <property type="project" value="TreeGrafter"/>
</dbReference>
<keyword evidence="1 4" id="KW-0597">Phosphoprotein</keyword>
<keyword evidence="2" id="KW-0902">Two-component regulatory system</keyword>
<dbReference type="PANTHER" id="PTHR48111">
    <property type="entry name" value="REGULATOR OF RPOS"/>
    <property type="match status" value="1"/>
</dbReference>
<dbReference type="PANTHER" id="PTHR48111:SF40">
    <property type="entry name" value="PHOSPHATE REGULON TRANSCRIPTIONAL REGULATORY PROTEIN PHOB"/>
    <property type="match status" value="1"/>
</dbReference>
<dbReference type="PROSITE" id="PS50110">
    <property type="entry name" value="RESPONSE_REGULATORY"/>
    <property type="match status" value="1"/>
</dbReference>
<name>A0A3S3YW39_9SPHI</name>
<feature type="modified residue" description="4-aspartylphosphate" evidence="4">
    <location>
        <position position="53"/>
    </location>
</feature>
<feature type="domain" description="Response regulatory" evidence="6">
    <location>
        <begin position="4"/>
        <end position="118"/>
    </location>
</feature>
<organism evidence="8 9">
    <name type="scientific">Mucilaginibacter gilvus</name>
    <dbReference type="NCBI Taxonomy" id="2305909"/>
    <lineage>
        <taxon>Bacteria</taxon>
        <taxon>Pseudomonadati</taxon>
        <taxon>Bacteroidota</taxon>
        <taxon>Sphingobacteriia</taxon>
        <taxon>Sphingobacteriales</taxon>
        <taxon>Sphingobacteriaceae</taxon>
        <taxon>Mucilaginibacter</taxon>
    </lineage>
</organism>
<evidence type="ECO:0000256" key="5">
    <source>
        <dbReference type="PROSITE-ProRule" id="PRU01091"/>
    </source>
</evidence>
<reference evidence="8 9" key="1">
    <citation type="submission" date="2019-01" db="EMBL/GenBank/DDBJ databases">
        <title>Mucilaginibacter antarcticum sp. nov., isolated from antarctic soil.</title>
        <authorList>
            <person name="Yan Y.-Q."/>
            <person name="Du Z.-J."/>
        </authorList>
    </citation>
    <scope>NUCLEOTIDE SEQUENCE [LARGE SCALE GENOMIC DNA]</scope>
    <source>
        <strain evidence="8 9">F01003</strain>
    </source>
</reference>
<evidence type="ECO:0000256" key="4">
    <source>
        <dbReference type="PROSITE-ProRule" id="PRU00169"/>
    </source>
</evidence>
<dbReference type="PROSITE" id="PS51755">
    <property type="entry name" value="OMPR_PHOB"/>
    <property type="match status" value="1"/>
</dbReference>
<dbReference type="GO" id="GO:0000976">
    <property type="term" value="F:transcription cis-regulatory region binding"/>
    <property type="evidence" value="ECO:0007669"/>
    <property type="project" value="TreeGrafter"/>
</dbReference>
<dbReference type="EMBL" id="SBIW01000026">
    <property type="protein sequence ID" value="RWY47358.1"/>
    <property type="molecule type" value="Genomic_DNA"/>
</dbReference>
<evidence type="ECO:0000259" key="6">
    <source>
        <dbReference type="PROSITE" id="PS50110"/>
    </source>
</evidence>
<dbReference type="InterPro" id="IPR016032">
    <property type="entry name" value="Sig_transdc_resp-reg_C-effctor"/>
</dbReference>
<dbReference type="GO" id="GO:0000156">
    <property type="term" value="F:phosphorelay response regulator activity"/>
    <property type="evidence" value="ECO:0007669"/>
    <property type="project" value="TreeGrafter"/>
</dbReference>
<dbReference type="SMART" id="SM00862">
    <property type="entry name" value="Trans_reg_C"/>
    <property type="match status" value="1"/>
</dbReference>
<dbReference type="GO" id="GO:0006355">
    <property type="term" value="P:regulation of DNA-templated transcription"/>
    <property type="evidence" value="ECO:0007669"/>
    <property type="project" value="InterPro"/>
</dbReference>
<comment type="caution">
    <text evidence="8">The sequence shown here is derived from an EMBL/GenBank/DDBJ whole genome shotgun (WGS) entry which is preliminary data.</text>
</comment>
<dbReference type="InterPro" id="IPR001789">
    <property type="entry name" value="Sig_transdc_resp-reg_receiver"/>
</dbReference>
<keyword evidence="9" id="KW-1185">Reference proteome</keyword>
<dbReference type="InterPro" id="IPR011006">
    <property type="entry name" value="CheY-like_superfamily"/>
</dbReference>
<dbReference type="SUPFAM" id="SSF46894">
    <property type="entry name" value="C-terminal effector domain of the bipartite response regulators"/>
    <property type="match status" value="1"/>
</dbReference>
<dbReference type="Gene3D" id="3.40.50.2300">
    <property type="match status" value="1"/>
</dbReference>
<keyword evidence="3 5" id="KW-0238">DNA-binding</keyword>
<evidence type="ECO:0000313" key="9">
    <source>
        <dbReference type="Proteomes" id="UP000286701"/>
    </source>
</evidence>
<dbReference type="SMART" id="SM00448">
    <property type="entry name" value="REC"/>
    <property type="match status" value="1"/>
</dbReference>
<dbReference type="CDD" id="cd00383">
    <property type="entry name" value="trans_reg_C"/>
    <property type="match status" value="1"/>
</dbReference>
<dbReference type="OrthoDB" id="9790442at2"/>
<protein>
    <submittedName>
        <fullName evidence="8">Response regulator transcription factor</fullName>
    </submittedName>
</protein>
<dbReference type="AlphaFoldDB" id="A0A3S3YW39"/>
<sequence>MTYKILYAEDEPFLSRIVSDNLVSKGYEVIQATDGEQALELFKSAKPDLCIIDIMMPVRDGYDLARDIRKTGINIPIIFLSARSLDEDVVRGFEIGGNDYLKKPFSVVELLARIESLLTRFNSVQQQEETQKWFEFGNCLLDTVNQQLVTPRQTFDLSYKESRLLEMLLRKKNNVLERKEALLTIWGNDSLYNANSMNVFITHLRKMLKEEDGLQIISIRGLGYKLIS</sequence>
<dbReference type="InterPro" id="IPR036388">
    <property type="entry name" value="WH-like_DNA-bd_sf"/>
</dbReference>
<dbReference type="Pfam" id="PF00486">
    <property type="entry name" value="Trans_reg_C"/>
    <property type="match status" value="1"/>
</dbReference>
<evidence type="ECO:0000256" key="3">
    <source>
        <dbReference type="ARBA" id="ARBA00023125"/>
    </source>
</evidence>
<evidence type="ECO:0000256" key="2">
    <source>
        <dbReference type="ARBA" id="ARBA00023012"/>
    </source>
</evidence>
<feature type="domain" description="OmpR/PhoB-type" evidence="7">
    <location>
        <begin position="131"/>
        <end position="228"/>
    </location>
</feature>
<evidence type="ECO:0000259" key="7">
    <source>
        <dbReference type="PROSITE" id="PS51755"/>
    </source>
</evidence>
<dbReference type="Gene3D" id="6.10.250.690">
    <property type="match status" value="1"/>
</dbReference>
<proteinExistence type="predicted"/>
<dbReference type="GO" id="GO:0005829">
    <property type="term" value="C:cytosol"/>
    <property type="evidence" value="ECO:0007669"/>
    <property type="project" value="TreeGrafter"/>
</dbReference>
<dbReference type="Gene3D" id="1.10.10.10">
    <property type="entry name" value="Winged helix-like DNA-binding domain superfamily/Winged helix DNA-binding domain"/>
    <property type="match status" value="1"/>
</dbReference>
<dbReference type="RefSeq" id="WP_128536136.1">
    <property type="nucleotide sequence ID" value="NZ_SBIW01000026.1"/>
</dbReference>
<evidence type="ECO:0000313" key="8">
    <source>
        <dbReference type="EMBL" id="RWY47358.1"/>
    </source>
</evidence>
<gene>
    <name evidence="8" type="ORF">EPL05_21930</name>
</gene>
<dbReference type="InterPro" id="IPR001867">
    <property type="entry name" value="OmpR/PhoB-type_DNA-bd"/>
</dbReference>
<dbReference type="Pfam" id="PF00072">
    <property type="entry name" value="Response_reg"/>
    <property type="match status" value="1"/>
</dbReference>
<dbReference type="Proteomes" id="UP000286701">
    <property type="component" value="Unassembled WGS sequence"/>
</dbReference>
<dbReference type="SUPFAM" id="SSF52172">
    <property type="entry name" value="CheY-like"/>
    <property type="match status" value="1"/>
</dbReference>
<feature type="DNA-binding region" description="OmpR/PhoB-type" evidence="5">
    <location>
        <begin position="131"/>
        <end position="228"/>
    </location>
</feature>